<feature type="compositionally biased region" description="Basic and acidic residues" evidence="1">
    <location>
        <begin position="55"/>
        <end position="69"/>
    </location>
</feature>
<reference evidence="2" key="1">
    <citation type="submission" date="2020-03" db="EMBL/GenBank/DDBJ databases">
        <title>The deep terrestrial virosphere.</title>
        <authorList>
            <person name="Holmfeldt K."/>
            <person name="Nilsson E."/>
            <person name="Simone D."/>
            <person name="Lopez-Fernandez M."/>
            <person name="Wu X."/>
            <person name="de Brujin I."/>
            <person name="Lundin D."/>
            <person name="Andersson A."/>
            <person name="Bertilsson S."/>
            <person name="Dopson M."/>
        </authorList>
    </citation>
    <scope>NUCLEOTIDE SEQUENCE</scope>
    <source>
        <strain evidence="2">MM415B01812</strain>
    </source>
</reference>
<organism evidence="2">
    <name type="scientific">viral metagenome</name>
    <dbReference type="NCBI Taxonomy" id="1070528"/>
    <lineage>
        <taxon>unclassified sequences</taxon>
        <taxon>metagenomes</taxon>
        <taxon>organismal metagenomes</taxon>
    </lineage>
</organism>
<protein>
    <submittedName>
        <fullName evidence="2">Uncharacterized protein</fullName>
    </submittedName>
</protein>
<evidence type="ECO:0000313" key="2">
    <source>
        <dbReference type="EMBL" id="QJA56642.1"/>
    </source>
</evidence>
<dbReference type="AlphaFoldDB" id="A0A6M3IJT7"/>
<gene>
    <name evidence="2" type="ORF">MM415B01812_0011</name>
</gene>
<dbReference type="EMBL" id="MT141231">
    <property type="protein sequence ID" value="QJA56642.1"/>
    <property type="molecule type" value="Genomic_DNA"/>
</dbReference>
<evidence type="ECO:0000256" key="1">
    <source>
        <dbReference type="SAM" id="MobiDB-lite"/>
    </source>
</evidence>
<accession>A0A6M3IJT7</accession>
<name>A0A6M3IJT7_9ZZZZ</name>
<sequence>MRVCDICQASATASMELTTPVDRTIYTETHDLCETHYQMVREMVAGQALGQAVMDKPEKRPPGRPKKNE</sequence>
<feature type="region of interest" description="Disordered" evidence="1">
    <location>
        <begin position="49"/>
        <end position="69"/>
    </location>
</feature>
<proteinExistence type="predicted"/>